<keyword evidence="4 7" id="KW-0456">Lyase</keyword>
<comment type="cofactor">
    <cofactor evidence="1">
        <name>NADP(+)</name>
        <dbReference type="ChEBI" id="CHEBI:58349"/>
    </cofactor>
</comment>
<dbReference type="GO" id="GO:0008446">
    <property type="term" value="F:GDP-mannose 4,6-dehydratase activity"/>
    <property type="evidence" value="ECO:0007669"/>
    <property type="project" value="UniProtKB-EC"/>
</dbReference>
<sequence length="327" mass="34709">MTATALITGVGGQDGVHLARRLLAAGQRVVGTVQPGIPVGLLPYLDGVEIVEHDLTDTDGFAGLVDRHDPATIYNLASFTSVHASWSNQDEVFAVNSDAVVRMLDVLAGSSRRFFHASSSEIFGPGAANPQTESTPLNPGNPYGESKARAHEAVAAARAAGLFASTGILYSHESPLRGEQFVTRKITKAAVEIAAGKRDVLTLGNLDVSRDWGAASDFVEAMQLVTDHDKPGDFIIATGTSHSLRSFVELVFELAGINDAWSHIEQDEALLRPVDQPGLVGDPSHARATLGWEASTSFEALVHLMVSADQRRLASGVDESADYLSDV</sequence>
<dbReference type="PANTHER" id="PTHR43715">
    <property type="entry name" value="GDP-MANNOSE 4,6-DEHYDRATASE"/>
    <property type="match status" value="1"/>
</dbReference>
<reference evidence="7 8" key="1">
    <citation type="submission" date="2023-07" db="EMBL/GenBank/DDBJ databases">
        <title>Sorghum-associated microbial communities from plants grown in Nebraska, USA.</title>
        <authorList>
            <person name="Schachtman D."/>
        </authorList>
    </citation>
    <scope>NUCLEOTIDE SEQUENCE [LARGE SCALE GENOMIC DNA]</scope>
    <source>
        <strain evidence="7 8">BE248</strain>
    </source>
</reference>
<dbReference type="InterPro" id="IPR036291">
    <property type="entry name" value="NAD(P)-bd_dom_sf"/>
</dbReference>
<dbReference type="PANTHER" id="PTHR43715:SF1">
    <property type="entry name" value="GDP-MANNOSE 4,6 DEHYDRATASE"/>
    <property type="match status" value="1"/>
</dbReference>
<comment type="similarity">
    <text evidence="2">Belongs to the NAD(P)-dependent epimerase/dehydratase family. GDP-mannose 4,6-dehydratase subfamily.</text>
</comment>
<keyword evidence="8" id="KW-1185">Reference proteome</keyword>
<dbReference type="InterPro" id="IPR016040">
    <property type="entry name" value="NAD(P)-bd_dom"/>
</dbReference>
<protein>
    <recommendedName>
        <fullName evidence="3">GDP-mannose 4,6-dehydratase</fullName>
        <ecNumber evidence="3">4.2.1.47</ecNumber>
    </recommendedName>
</protein>
<evidence type="ECO:0000256" key="3">
    <source>
        <dbReference type="ARBA" id="ARBA00011989"/>
    </source>
</evidence>
<name>A0ABU1UKM8_9ACTN</name>
<dbReference type="SUPFAM" id="SSF51735">
    <property type="entry name" value="NAD(P)-binding Rossmann-fold domains"/>
    <property type="match status" value="1"/>
</dbReference>
<dbReference type="Gene3D" id="3.90.25.10">
    <property type="entry name" value="UDP-galactose 4-epimerase, domain 1"/>
    <property type="match status" value="1"/>
</dbReference>
<dbReference type="EMBL" id="JAVDWH010000001">
    <property type="protein sequence ID" value="MDR7085710.1"/>
    <property type="molecule type" value="Genomic_DNA"/>
</dbReference>
<dbReference type="InterPro" id="IPR006368">
    <property type="entry name" value="GDP_Man_deHydtase"/>
</dbReference>
<dbReference type="Pfam" id="PF16363">
    <property type="entry name" value="GDP_Man_Dehyd"/>
    <property type="match status" value="1"/>
</dbReference>
<evidence type="ECO:0000313" key="7">
    <source>
        <dbReference type="EMBL" id="MDR7085710.1"/>
    </source>
</evidence>
<feature type="compositionally biased region" description="Polar residues" evidence="5">
    <location>
        <begin position="129"/>
        <end position="138"/>
    </location>
</feature>
<evidence type="ECO:0000256" key="1">
    <source>
        <dbReference type="ARBA" id="ARBA00001937"/>
    </source>
</evidence>
<dbReference type="Gene3D" id="3.40.50.720">
    <property type="entry name" value="NAD(P)-binding Rossmann-like Domain"/>
    <property type="match status" value="1"/>
</dbReference>
<organism evidence="7 8">
    <name type="scientific">Aeromicrobium panaciterrae</name>
    <dbReference type="NCBI Taxonomy" id="363861"/>
    <lineage>
        <taxon>Bacteria</taxon>
        <taxon>Bacillati</taxon>
        <taxon>Actinomycetota</taxon>
        <taxon>Actinomycetes</taxon>
        <taxon>Propionibacteriales</taxon>
        <taxon>Nocardioidaceae</taxon>
        <taxon>Aeromicrobium</taxon>
    </lineage>
</organism>
<evidence type="ECO:0000259" key="6">
    <source>
        <dbReference type="Pfam" id="PF16363"/>
    </source>
</evidence>
<dbReference type="Proteomes" id="UP001257739">
    <property type="component" value="Unassembled WGS sequence"/>
</dbReference>
<gene>
    <name evidence="7" type="ORF">J2X11_000549</name>
</gene>
<dbReference type="EC" id="4.2.1.47" evidence="3"/>
<evidence type="ECO:0000256" key="2">
    <source>
        <dbReference type="ARBA" id="ARBA00009263"/>
    </source>
</evidence>
<evidence type="ECO:0000313" key="8">
    <source>
        <dbReference type="Proteomes" id="UP001257739"/>
    </source>
</evidence>
<feature type="domain" description="NAD(P)-binding" evidence="6">
    <location>
        <begin position="6"/>
        <end position="305"/>
    </location>
</feature>
<proteinExistence type="inferred from homology"/>
<accession>A0ABU1UKM8</accession>
<comment type="caution">
    <text evidence="7">The sequence shown here is derived from an EMBL/GenBank/DDBJ whole genome shotgun (WGS) entry which is preliminary data.</text>
</comment>
<dbReference type="RefSeq" id="WP_309966536.1">
    <property type="nucleotide sequence ID" value="NZ_JAVDWH010000001.1"/>
</dbReference>
<evidence type="ECO:0000256" key="4">
    <source>
        <dbReference type="ARBA" id="ARBA00023239"/>
    </source>
</evidence>
<evidence type="ECO:0000256" key="5">
    <source>
        <dbReference type="SAM" id="MobiDB-lite"/>
    </source>
</evidence>
<feature type="region of interest" description="Disordered" evidence="5">
    <location>
        <begin position="125"/>
        <end position="145"/>
    </location>
</feature>